<reference evidence="7 10" key="2">
    <citation type="submission" date="2015-02" db="EMBL/GenBank/DDBJ databases">
        <title>Physiological reanalysis, assessment of diazotrophy, and genome sequences of multiple isolates of Streptomyces thermoautotrophicus.</title>
        <authorList>
            <person name="MacKellar D.C."/>
            <person name="Lieber L."/>
            <person name="Norman J."/>
            <person name="Bolger A."/>
            <person name="Tobin C."/>
            <person name="Murray J.W."/>
            <person name="Prell J."/>
        </authorList>
    </citation>
    <scope>NUCLEOTIDE SEQUENCE [LARGE SCALE GENOMIC DNA]</scope>
    <source>
        <strain evidence="7 10">UBT1</strain>
    </source>
</reference>
<protein>
    <recommendedName>
        <fullName evidence="1">propane 2-monooxygenase</fullName>
        <ecNumber evidence="1">1.14.13.227</ecNumber>
    </recommendedName>
</protein>
<reference evidence="9" key="1">
    <citation type="submission" date="2015-02" db="EMBL/GenBank/DDBJ databases">
        <title>Physiological reanalysis, assessment of diazotrophy, and genome sequences of multiple isolates of Streptomyces thermoautotrophicus.</title>
        <authorList>
            <person name="MacKellar D.C."/>
            <person name="Lieber L."/>
            <person name="Norman J."/>
            <person name="Bolger A."/>
            <person name="Tobin C."/>
            <person name="Murray J.W."/>
            <person name="Friesen M."/>
            <person name="Prell J."/>
        </authorList>
    </citation>
    <scope>NUCLEOTIDE SEQUENCE [LARGE SCALE GENOMIC DNA]</scope>
    <source>
        <strain evidence="9">UBT1</strain>
    </source>
</reference>
<dbReference type="EC" id="1.14.13.227" evidence="1"/>
<keyword evidence="2" id="KW-0560">Oxidoreductase</keyword>
<dbReference type="GO" id="GO:0016709">
    <property type="term" value="F:oxidoreductase activity, acting on paired donors, with incorporation or reduction of molecular oxygen, NAD(P)H as one donor, and incorporation of one atom of oxygen"/>
    <property type="evidence" value="ECO:0007669"/>
    <property type="project" value="InterPro"/>
</dbReference>
<comment type="catalytic activity">
    <reaction evidence="4">
        <text>propane + NADH + O2 + H(+) = propan-2-ol + NAD(+) + H2O</text>
        <dbReference type="Rhea" id="RHEA:49992"/>
        <dbReference type="ChEBI" id="CHEBI:15377"/>
        <dbReference type="ChEBI" id="CHEBI:15378"/>
        <dbReference type="ChEBI" id="CHEBI:15379"/>
        <dbReference type="ChEBI" id="CHEBI:17824"/>
        <dbReference type="ChEBI" id="CHEBI:32879"/>
        <dbReference type="ChEBI" id="CHEBI:57540"/>
        <dbReference type="ChEBI" id="CHEBI:57945"/>
        <dbReference type="EC" id="1.14.13.227"/>
    </reaction>
</comment>
<dbReference type="PIRSF" id="PIRSF000040">
    <property type="entry name" value="MMOH_comp"/>
    <property type="match status" value="1"/>
</dbReference>
<evidence type="ECO:0000313" key="9">
    <source>
        <dbReference type="Proteomes" id="UP000070598"/>
    </source>
</evidence>
<reference evidence="5" key="3">
    <citation type="submission" date="2015-04" db="EMBL/GenBank/DDBJ databases">
        <title>Physiological reanalysis, assessment of diazotrophy, and genome sequences of multiple isolates of Streptomyces thermoautotrophicus.</title>
        <authorList>
            <person name="MacKellar D.C."/>
            <person name="Lieber L."/>
            <person name="Norman J."/>
            <person name="Bolger A."/>
            <person name="Tobin C."/>
            <person name="Murray J.W."/>
            <person name="Woodward J."/>
            <person name="Friesen M."/>
            <person name="Prell J."/>
        </authorList>
    </citation>
    <scope>NUCLEOTIDE SEQUENCE [LARGE SCALE GENOMIC DNA]</scope>
    <source>
        <strain evidence="5">H1</strain>
    </source>
</reference>
<dbReference type="InterPro" id="IPR012078">
    <property type="entry name" value="MP_mOase_hydro"/>
</dbReference>
<comment type="caution">
    <text evidence="7">The sequence shown here is derived from an EMBL/GenBank/DDBJ whole genome shotgun (WGS) entry which is preliminary data.</text>
</comment>
<dbReference type="Proteomes" id="UP000070188">
    <property type="component" value="Unassembled WGS sequence"/>
</dbReference>
<keyword evidence="3" id="KW-0503">Monooxygenase</keyword>
<dbReference type="OrthoDB" id="9806768at2"/>
<dbReference type="EMBL" id="JYIJ01000015">
    <property type="protein sequence ID" value="KWX04347.1"/>
    <property type="molecule type" value="Genomic_DNA"/>
</dbReference>
<dbReference type="EMBL" id="LAXD01000001">
    <property type="protein sequence ID" value="KWW99970.1"/>
    <property type="molecule type" value="Genomic_DNA"/>
</dbReference>
<dbReference type="STRING" id="1469144.LI90_1610"/>
<dbReference type="Gene3D" id="1.10.620.20">
    <property type="entry name" value="Ribonucleotide Reductase, subunit A"/>
    <property type="match status" value="1"/>
</dbReference>
<evidence type="ECO:0000256" key="1">
    <source>
        <dbReference type="ARBA" id="ARBA00012710"/>
    </source>
</evidence>
<evidence type="ECO:0000313" key="10">
    <source>
        <dbReference type="Proteomes" id="UP000070659"/>
    </source>
</evidence>
<dbReference type="SUPFAM" id="SSF47240">
    <property type="entry name" value="Ferritin-like"/>
    <property type="match status" value="1"/>
</dbReference>
<gene>
    <name evidence="5" type="ORF">LI90_1610</name>
    <name evidence="6" type="ORF">TH66_06965</name>
    <name evidence="7" type="ORF">TR74_24070</name>
</gene>
<dbReference type="Pfam" id="PF02332">
    <property type="entry name" value="Phenol_Hydrox"/>
    <property type="match status" value="1"/>
</dbReference>
<evidence type="ECO:0000313" key="7">
    <source>
        <dbReference type="EMBL" id="KWX04922.1"/>
    </source>
</evidence>
<accession>A0A132N5U8</accession>
<dbReference type="InterPro" id="IPR012348">
    <property type="entry name" value="RNR-like"/>
</dbReference>
<dbReference type="Proteomes" id="UP000070659">
    <property type="component" value="Unassembled WGS sequence"/>
</dbReference>
<dbReference type="PATRIC" id="fig|1469144.10.peg.1759"/>
<dbReference type="EMBL" id="JYIK01001121">
    <property type="protein sequence ID" value="KWX04922.1"/>
    <property type="molecule type" value="Genomic_DNA"/>
</dbReference>
<evidence type="ECO:0000313" key="6">
    <source>
        <dbReference type="EMBL" id="KWX04347.1"/>
    </source>
</evidence>
<dbReference type="RefSeq" id="WP_066886140.1">
    <property type="nucleotide sequence ID" value="NZ_JYIJ01000015.1"/>
</dbReference>
<keyword evidence="8" id="KW-1185">Reference proteome</keyword>
<dbReference type="InterPro" id="IPR003430">
    <property type="entry name" value="Phenol_Hydrox"/>
</dbReference>
<name>A0A132N5U8_9ACTN</name>
<evidence type="ECO:0000313" key="8">
    <source>
        <dbReference type="Proteomes" id="UP000070188"/>
    </source>
</evidence>
<evidence type="ECO:0000256" key="4">
    <source>
        <dbReference type="ARBA" id="ARBA00048941"/>
    </source>
</evidence>
<sequence length="343" mass="39064">MTEVSTSRPQRRLKTWSALGNLRRLPTEYEIVTHGLNYTTRPGRRTALESNPTTPMNMWYLTYRDKSPLQAEDWNGFRDPDEMTYRKYVTMQDEQETVIEGVLDEYGTTGHDQSLPAEWLRFLGTVFTPTRFPGHALQMCSAYLAHMAPSSYITNCALFAGGDLLRRVTVVAYRTRQLQDAVPGVGGIGTDERRVWEEHEAWQPAREALEKLLIAYDWGECFTAMNLVLRPTLDEILIRQVANLAHVNNDDLTWLLLSNLATDVDRCVRWSTALARYAVEQREANRDVFRRWVDRWTPRADAAAAALGRLFEELPPSGRDARTVAEAAASARRRVLSEAGLAE</sequence>
<evidence type="ECO:0000313" key="5">
    <source>
        <dbReference type="EMBL" id="KWW99970.1"/>
    </source>
</evidence>
<organism evidence="7 9">
    <name type="scientific">Carbonactinospora thermoautotrophica</name>
    <dbReference type="NCBI Taxonomy" id="1469144"/>
    <lineage>
        <taxon>Bacteria</taxon>
        <taxon>Bacillati</taxon>
        <taxon>Actinomycetota</taxon>
        <taxon>Actinomycetes</taxon>
        <taxon>Kitasatosporales</taxon>
        <taxon>Carbonactinosporaceae</taxon>
        <taxon>Carbonactinospora</taxon>
    </lineage>
</organism>
<evidence type="ECO:0000256" key="3">
    <source>
        <dbReference type="ARBA" id="ARBA00023033"/>
    </source>
</evidence>
<dbReference type="Proteomes" id="UP000070598">
    <property type="component" value="Unassembled WGS sequence"/>
</dbReference>
<reference evidence="8" key="4">
    <citation type="submission" date="2015-04" db="EMBL/GenBank/DDBJ databases">
        <title>Physiological reanalysis, assessment of diazotrophy, and genome sequences of multiple isolates of Streptomyces thermoautotrophicus.</title>
        <authorList>
            <person name="MacKellar D.C."/>
            <person name="Lieber L."/>
            <person name="Norman J."/>
            <person name="Bolger A."/>
            <person name="Tobin C."/>
            <person name="Murray J.W."/>
            <person name="Chang R."/>
            <person name="Ford T."/>
            <person name="Nguyen P.Q."/>
            <person name="Woodward J."/>
            <person name="Permingeat H."/>
            <person name="Joshi N.S."/>
            <person name="Silver P.A."/>
            <person name="Usadel B."/>
            <person name="Rutherford A.W."/>
            <person name="Friesen M."/>
            <person name="Prell J."/>
        </authorList>
    </citation>
    <scope>NUCLEOTIDE SEQUENCE [LARGE SCALE GENOMIC DNA]</scope>
    <source>
        <strain evidence="8">H1</strain>
    </source>
</reference>
<proteinExistence type="predicted"/>
<evidence type="ECO:0000256" key="2">
    <source>
        <dbReference type="ARBA" id="ARBA00023002"/>
    </source>
</evidence>
<dbReference type="InterPro" id="IPR009078">
    <property type="entry name" value="Ferritin-like_SF"/>
</dbReference>
<dbReference type="AlphaFoldDB" id="A0A132N5U8"/>